<comment type="subcellular location">
    <subcellularLocation>
        <location evidence="1">Secreted</location>
    </subcellularLocation>
</comment>
<evidence type="ECO:0000313" key="9">
    <source>
        <dbReference type="Proteomes" id="UP001497623"/>
    </source>
</evidence>
<dbReference type="EMBL" id="CAXKWB010024899">
    <property type="protein sequence ID" value="CAL4126865.1"/>
    <property type="molecule type" value="Genomic_DNA"/>
</dbReference>
<keyword evidence="6" id="KW-0812">Transmembrane</keyword>
<feature type="transmembrane region" description="Helical" evidence="6">
    <location>
        <begin position="6"/>
        <end position="27"/>
    </location>
</feature>
<dbReference type="InterPro" id="IPR039036">
    <property type="entry name" value="Granulin_fam"/>
</dbReference>
<dbReference type="AlphaFoldDB" id="A0AAV2RIW9"/>
<dbReference type="PANTHER" id="PTHR12274:SF3">
    <property type="entry name" value="PROGRANULIN"/>
    <property type="match status" value="1"/>
</dbReference>
<keyword evidence="6" id="KW-0472">Membrane</keyword>
<evidence type="ECO:0000256" key="2">
    <source>
        <dbReference type="ARBA" id="ARBA00010093"/>
    </source>
</evidence>
<dbReference type="Proteomes" id="UP001497623">
    <property type="component" value="Unassembled WGS sequence"/>
</dbReference>
<dbReference type="PANTHER" id="PTHR12274">
    <property type="entry name" value="GRANULIN"/>
    <property type="match status" value="1"/>
</dbReference>
<evidence type="ECO:0000256" key="6">
    <source>
        <dbReference type="SAM" id="Phobius"/>
    </source>
</evidence>
<dbReference type="Pfam" id="PF00396">
    <property type="entry name" value="Granulin"/>
    <property type="match status" value="1"/>
</dbReference>
<evidence type="ECO:0000256" key="1">
    <source>
        <dbReference type="ARBA" id="ARBA00004613"/>
    </source>
</evidence>
<organism evidence="8 9">
    <name type="scientific">Meganyctiphanes norvegica</name>
    <name type="common">Northern krill</name>
    <name type="synonym">Thysanopoda norvegica</name>
    <dbReference type="NCBI Taxonomy" id="48144"/>
    <lineage>
        <taxon>Eukaryota</taxon>
        <taxon>Metazoa</taxon>
        <taxon>Ecdysozoa</taxon>
        <taxon>Arthropoda</taxon>
        <taxon>Crustacea</taxon>
        <taxon>Multicrustacea</taxon>
        <taxon>Malacostraca</taxon>
        <taxon>Eumalacostraca</taxon>
        <taxon>Eucarida</taxon>
        <taxon>Euphausiacea</taxon>
        <taxon>Euphausiidae</taxon>
        <taxon>Meganyctiphanes</taxon>
    </lineage>
</organism>
<evidence type="ECO:0000259" key="7">
    <source>
        <dbReference type="PROSITE" id="PS00799"/>
    </source>
</evidence>
<sequence length="167" mass="17793">SVEMEVSLNLVVFIFALASTGLAFVVVEDEALLQGVINADQKDSNDVSYTEDTISNSENKVSVKEVHESENELVRKPVDDVVCPGGGYVCPGAATCCPNRAGSWSCCPHPWATCCGDGIHCCPHGYWCVAGICQRARNSKQPPWGTPSGYTTSNVKGDGEPQVILLS</sequence>
<comment type="similarity">
    <text evidence="2">Belongs to the granulin family.</text>
</comment>
<evidence type="ECO:0000256" key="5">
    <source>
        <dbReference type="SAM" id="MobiDB-lite"/>
    </source>
</evidence>
<dbReference type="InterPro" id="IPR000118">
    <property type="entry name" value="Granulin"/>
</dbReference>
<dbReference type="SUPFAM" id="SSF57277">
    <property type="entry name" value="Granulin repeat"/>
    <property type="match status" value="1"/>
</dbReference>
<keyword evidence="6" id="KW-1133">Transmembrane helix</keyword>
<dbReference type="SMART" id="SM00277">
    <property type="entry name" value="GRAN"/>
    <property type="match status" value="1"/>
</dbReference>
<dbReference type="Gene3D" id="2.10.25.160">
    <property type="entry name" value="Granulin"/>
    <property type="match status" value="1"/>
</dbReference>
<keyword evidence="4" id="KW-1015">Disulfide bond</keyword>
<accession>A0AAV2RIW9</accession>
<dbReference type="GO" id="GO:0005576">
    <property type="term" value="C:extracellular region"/>
    <property type="evidence" value="ECO:0007669"/>
    <property type="project" value="UniProtKB-SubCell"/>
</dbReference>
<feature type="non-terminal residue" evidence="8">
    <location>
        <position position="1"/>
    </location>
</feature>
<evidence type="ECO:0000256" key="3">
    <source>
        <dbReference type="ARBA" id="ARBA00022525"/>
    </source>
</evidence>
<feature type="domain" description="Granulins" evidence="7">
    <location>
        <begin position="115"/>
        <end position="128"/>
    </location>
</feature>
<comment type="caution">
    <text evidence="8">The sequence shown here is derived from an EMBL/GenBank/DDBJ whole genome shotgun (WGS) entry which is preliminary data.</text>
</comment>
<keyword evidence="3" id="KW-0964">Secreted</keyword>
<keyword evidence="9" id="KW-1185">Reference proteome</keyword>
<dbReference type="InterPro" id="IPR037277">
    <property type="entry name" value="Granulin_sf"/>
</dbReference>
<evidence type="ECO:0000313" key="8">
    <source>
        <dbReference type="EMBL" id="CAL4126865.1"/>
    </source>
</evidence>
<name>A0AAV2RIW9_MEGNR</name>
<evidence type="ECO:0000256" key="4">
    <source>
        <dbReference type="ARBA" id="ARBA00023157"/>
    </source>
</evidence>
<protein>
    <recommendedName>
        <fullName evidence="7">Granulins domain-containing protein</fullName>
    </recommendedName>
</protein>
<dbReference type="PROSITE" id="PS00799">
    <property type="entry name" value="GRANULINS"/>
    <property type="match status" value="1"/>
</dbReference>
<gene>
    <name evidence="8" type="ORF">MNOR_LOCUS25727</name>
</gene>
<proteinExistence type="inferred from homology"/>
<reference evidence="8 9" key="1">
    <citation type="submission" date="2024-05" db="EMBL/GenBank/DDBJ databases">
        <authorList>
            <person name="Wallberg A."/>
        </authorList>
    </citation>
    <scope>NUCLEOTIDE SEQUENCE [LARGE SCALE GENOMIC DNA]</scope>
</reference>
<feature type="region of interest" description="Disordered" evidence="5">
    <location>
        <begin position="140"/>
        <end position="160"/>
    </location>
</feature>